<feature type="non-terminal residue" evidence="1">
    <location>
        <position position="81"/>
    </location>
</feature>
<comment type="caution">
    <text evidence="1">The sequence shown here is derived from an EMBL/GenBank/DDBJ whole genome shotgun (WGS) entry which is preliminary data.</text>
</comment>
<dbReference type="AlphaFoldDB" id="A0A0F8YZ06"/>
<proteinExistence type="predicted"/>
<protein>
    <submittedName>
        <fullName evidence="1">Uncharacterized protein</fullName>
    </submittedName>
</protein>
<accession>A0A0F8YZ06</accession>
<organism evidence="1">
    <name type="scientific">marine sediment metagenome</name>
    <dbReference type="NCBI Taxonomy" id="412755"/>
    <lineage>
        <taxon>unclassified sequences</taxon>
        <taxon>metagenomes</taxon>
        <taxon>ecological metagenomes</taxon>
    </lineage>
</organism>
<evidence type="ECO:0000313" key="1">
    <source>
        <dbReference type="EMBL" id="KKK86692.1"/>
    </source>
</evidence>
<name>A0A0F8YZ06_9ZZZZ</name>
<gene>
    <name evidence="1" type="ORF">LCGC14_2760690</name>
</gene>
<sequence>MPHVPGHIDFETQLVEWEKKRQRSAVAAEASQQVIKTMEGITPSIRPEKEPSLLVKALDIPLIALPPFAQRALEKGDITDL</sequence>
<reference evidence="1" key="1">
    <citation type="journal article" date="2015" name="Nature">
        <title>Complex archaea that bridge the gap between prokaryotes and eukaryotes.</title>
        <authorList>
            <person name="Spang A."/>
            <person name="Saw J.H."/>
            <person name="Jorgensen S.L."/>
            <person name="Zaremba-Niedzwiedzka K."/>
            <person name="Martijn J."/>
            <person name="Lind A.E."/>
            <person name="van Eijk R."/>
            <person name="Schleper C."/>
            <person name="Guy L."/>
            <person name="Ettema T.J."/>
        </authorList>
    </citation>
    <scope>NUCLEOTIDE SEQUENCE</scope>
</reference>
<dbReference type="EMBL" id="LAZR01050732">
    <property type="protein sequence ID" value="KKK86692.1"/>
    <property type="molecule type" value="Genomic_DNA"/>
</dbReference>